<accession>A0A4V6A3C5</accession>
<evidence type="ECO:0000313" key="3">
    <source>
        <dbReference type="EMBL" id="TKR82375.1"/>
    </source>
</evidence>
<keyword evidence="1" id="KW-0732">Signal</keyword>
<dbReference type="InterPro" id="IPR016187">
    <property type="entry name" value="CTDL_fold"/>
</dbReference>
<feature type="chain" id="PRO_5020802072" description="C-type lectin domain-containing protein" evidence="1">
    <location>
        <begin position="17"/>
        <end position="166"/>
    </location>
</feature>
<dbReference type="InterPro" id="IPR001304">
    <property type="entry name" value="C-type_lectin-like"/>
</dbReference>
<dbReference type="AlphaFoldDB" id="A0A4V6A3C5"/>
<comment type="caution">
    <text evidence="3">The sequence shown here is derived from an EMBL/GenBank/DDBJ whole genome shotgun (WGS) entry which is preliminary data.</text>
</comment>
<dbReference type="PANTHER" id="PTHR22803">
    <property type="entry name" value="MANNOSE, PHOSPHOLIPASE, LECTIN RECEPTOR RELATED"/>
    <property type="match status" value="1"/>
</dbReference>
<dbReference type="Gene3D" id="3.10.100.10">
    <property type="entry name" value="Mannose-Binding Protein A, subunit A"/>
    <property type="match status" value="1"/>
</dbReference>
<dbReference type="SUPFAM" id="SSF56436">
    <property type="entry name" value="C-type lectin-like"/>
    <property type="match status" value="1"/>
</dbReference>
<organism evidence="3 4">
    <name type="scientific">Steinernema carpocapsae</name>
    <name type="common">Entomopathogenic nematode</name>
    <dbReference type="NCBI Taxonomy" id="34508"/>
    <lineage>
        <taxon>Eukaryota</taxon>
        <taxon>Metazoa</taxon>
        <taxon>Ecdysozoa</taxon>
        <taxon>Nematoda</taxon>
        <taxon>Chromadorea</taxon>
        <taxon>Rhabditida</taxon>
        <taxon>Tylenchina</taxon>
        <taxon>Panagrolaimomorpha</taxon>
        <taxon>Strongyloidoidea</taxon>
        <taxon>Steinernematidae</taxon>
        <taxon>Steinernema</taxon>
    </lineage>
</organism>
<feature type="domain" description="C-type lectin" evidence="2">
    <location>
        <begin position="33"/>
        <end position="151"/>
    </location>
</feature>
<name>A0A4V6A3C5_STECR</name>
<dbReference type="Proteomes" id="UP000298663">
    <property type="component" value="Unassembled WGS sequence"/>
</dbReference>
<dbReference type="CDD" id="cd00037">
    <property type="entry name" value="CLECT"/>
    <property type="match status" value="1"/>
</dbReference>
<sequence>MKILVVLAAFAAFSSAAPDCPLACASEWTGFAQTGYCYKVFFQMKWEDAENFCLTQGGHLASIHSDAENEFVADLASTHKNFQYADQTWIGGYSKSHSNMDWAWTDGTPYDYHNWQQKQPDKVEENCIQIYSDNSGDGDLIYKTEWNNEMCRNVLRAFVCKKRAIN</sequence>
<evidence type="ECO:0000256" key="1">
    <source>
        <dbReference type="SAM" id="SignalP"/>
    </source>
</evidence>
<dbReference type="Pfam" id="PF00059">
    <property type="entry name" value="Lectin_C"/>
    <property type="match status" value="1"/>
</dbReference>
<dbReference type="EMBL" id="AZBU02000004">
    <property type="protein sequence ID" value="TKR82375.1"/>
    <property type="molecule type" value="Genomic_DNA"/>
</dbReference>
<evidence type="ECO:0000259" key="2">
    <source>
        <dbReference type="PROSITE" id="PS50041"/>
    </source>
</evidence>
<dbReference type="OrthoDB" id="5860166at2759"/>
<reference evidence="3 4" key="1">
    <citation type="journal article" date="2015" name="Genome Biol.">
        <title>Comparative genomics of Steinernema reveals deeply conserved gene regulatory networks.</title>
        <authorList>
            <person name="Dillman A.R."/>
            <person name="Macchietto M."/>
            <person name="Porter C.F."/>
            <person name="Rogers A."/>
            <person name="Williams B."/>
            <person name="Antoshechkin I."/>
            <person name="Lee M.M."/>
            <person name="Goodwin Z."/>
            <person name="Lu X."/>
            <person name="Lewis E.E."/>
            <person name="Goodrich-Blair H."/>
            <person name="Stock S.P."/>
            <person name="Adams B.J."/>
            <person name="Sternberg P.W."/>
            <person name="Mortazavi A."/>
        </authorList>
    </citation>
    <scope>NUCLEOTIDE SEQUENCE [LARGE SCALE GENOMIC DNA]</scope>
    <source>
        <strain evidence="3 4">ALL</strain>
    </source>
</reference>
<dbReference type="PROSITE" id="PS50041">
    <property type="entry name" value="C_TYPE_LECTIN_2"/>
    <property type="match status" value="1"/>
</dbReference>
<proteinExistence type="predicted"/>
<gene>
    <name evidence="3" type="ORF">L596_016112</name>
</gene>
<dbReference type="SMART" id="SM00034">
    <property type="entry name" value="CLECT"/>
    <property type="match status" value="1"/>
</dbReference>
<reference evidence="3 4" key="2">
    <citation type="journal article" date="2019" name="G3 (Bethesda)">
        <title>Hybrid Assembly of the Genome of the Entomopathogenic Nematode Steinernema carpocapsae Identifies the X-Chromosome.</title>
        <authorList>
            <person name="Serra L."/>
            <person name="Macchietto M."/>
            <person name="Macias-Munoz A."/>
            <person name="McGill C.J."/>
            <person name="Rodriguez I.M."/>
            <person name="Rodriguez B."/>
            <person name="Murad R."/>
            <person name="Mortazavi A."/>
        </authorList>
    </citation>
    <scope>NUCLEOTIDE SEQUENCE [LARGE SCALE GENOMIC DNA]</scope>
    <source>
        <strain evidence="3 4">ALL</strain>
    </source>
</reference>
<dbReference type="STRING" id="34508.A0A4V6A3C5"/>
<keyword evidence="4" id="KW-1185">Reference proteome</keyword>
<dbReference type="InterPro" id="IPR016186">
    <property type="entry name" value="C-type_lectin-like/link_sf"/>
</dbReference>
<evidence type="ECO:0000313" key="4">
    <source>
        <dbReference type="Proteomes" id="UP000298663"/>
    </source>
</evidence>
<protein>
    <recommendedName>
        <fullName evidence="2">C-type lectin domain-containing protein</fullName>
    </recommendedName>
</protein>
<feature type="signal peptide" evidence="1">
    <location>
        <begin position="1"/>
        <end position="16"/>
    </location>
</feature>
<dbReference type="InterPro" id="IPR050111">
    <property type="entry name" value="C-type_lectin/snaclec_domain"/>
</dbReference>